<evidence type="ECO:0000313" key="3">
    <source>
        <dbReference type="Proteomes" id="UP001497480"/>
    </source>
</evidence>
<proteinExistence type="predicted"/>
<protein>
    <submittedName>
        <fullName evidence="2">Uncharacterized protein</fullName>
    </submittedName>
</protein>
<dbReference type="Proteomes" id="UP001497480">
    <property type="component" value="Unassembled WGS sequence"/>
</dbReference>
<feature type="signal peptide" evidence="1">
    <location>
        <begin position="1"/>
        <end position="22"/>
    </location>
</feature>
<feature type="chain" id="PRO_5043763208" evidence="1">
    <location>
        <begin position="23"/>
        <end position="85"/>
    </location>
</feature>
<dbReference type="AlphaFoldDB" id="A0AAV1VZI7"/>
<keyword evidence="1" id="KW-0732">Signal</keyword>
<evidence type="ECO:0000256" key="1">
    <source>
        <dbReference type="SAM" id="SignalP"/>
    </source>
</evidence>
<accession>A0AAV1VZI7</accession>
<organism evidence="2 3">
    <name type="scientific">Lupinus luteus</name>
    <name type="common">European yellow lupine</name>
    <dbReference type="NCBI Taxonomy" id="3873"/>
    <lineage>
        <taxon>Eukaryota</taxon>
        <taxon>Viridiplantae</taxon>
        <taxon>Streptophyta</taxon>
        <taxon>Embryophyta</taxon>
        <taxon>Tracheophyta</taxon>
        <taxon>Spermatophyta</taxon>
        <taxon>Magnoliopsida</taxon>
        <taxon>eudicotyledons</taxon>
        <taxon>Gunneridae</taxon>
        <taxon>Pentapetalae</taxon>
        <taxon>rosids</taxon>
        <taxon>fabids</taxon>
        <taxon>Fabales</taxon>
        <taxon>Fabaceae</taxon>
        <taxon>Papilionoideae</taxon>
        <taxon>50 kb inversion clade</taxon>
        <taxon>genistoids sensu lato</taxon>
        <taxon>core genistoids</taxon>
        <taxon>Genisteae</taxon>
        <taxon>Lupinus</taxon>
    </lineage>
</organism>
<gene>
    <name evidence="2" type="ORF">LLUT_LOCUS3495</name>
</gene>
<sequence>MAKSFFMLAFMIWFLAITSVEGSPISEASASIKVACKHDSDCANFNQCGPGRGPCKRYCFIGVCWCTCGACCHNDKNNVTHQTTM</sequence>
<name>A0AAV1VZI7_LUPLU</name>
<evidence type="ECO:0000313" key="2">
    <source>
        <dbReference type="EMBL" id="CAL0302435.1"/>
    </source>
</evidence>
<dbReference type="EMBL" id="CAXHTB010000002">
    <property type="protein sequence ID" value="CAL0302435.1"/>
    <property type="molecule type" value="Genomic_DNA"/>
</dbReference>
<keyword evidence="3" id="KW-1185">Reference proteome</keyword>
<comment type="caution">
    <text evidence="2">The sequence shown here is derived from an EMBL/GenBank/DDBJ whole genome shotgun (WGS) entry which is preliminary data.</text>
</comment>
<reference evidence="2 3" key="1">
    <citation type="submission" date="2024-03" db="EMBL/GenBank/DDBJ databases">
        <authorList>
            <person name="Martinez-Hernandez J."/>
        </authorList>
    </citation>
    <scope>NUCLEOTIDE SEQUENCE [LARGE SCALE GENOMIC DNA]</scope>
</reference>